<name>A0A9P7VK01_9AGAR</name>
<gene>
    <name evidence="1" type="ORF">BT62DRAFT_1010819</name>
</gene>
<organism evidence="1 2">
    <name type="scientific">Guyanagaster necrorhizus</name>
    <dbReference type="NCBI Taxonomy" id="856835"/>
    <lineage>
        <taxon>Eukaryota</taxon>
        <taxon>Fungi</taxon>
        <taxon>Dikarya</taxon>
        <taxon>Basidiomycota</taxon>
        <taxon>Agaricomycotina</taxon>
        <taxon>Agaricomycetes</taxon>
        <taxon>Agaricomycetidae</taxon>
        <taxon>Agaricales</taxon>
        <taxon>Marasmiineae</taxon>
        <taxon>Physalacriaceae</taxon>
        <taxon>Guyanagaster</taxon>
    </lineage>
</organism>
<dbReference type="RefSeq" id="XP_043035537.1">
    <property type="nucleotide sequence ID" value="XM_043177691.1"/>
</dbReference>
<proteinExistence type="predicted"/>
<dbReference type="AlphaFoldDB" id="A0A9P7VK01"/>
<dbReference type="GeneID" id="66099978"/>
<dbReference type="EMBL" id="MU250554">
    <property type="protein sequence ID" value="KAG7442037.1"/>
    <property type="molecule type" value="Genomic_DNA"/>
</dbReference>
<keyword evidence="2" id="KW-1185">Reference proteome</keyword>
<dbReference type="Proteomes" id="UP000812287">
    <property type="component" value="Unassembled WGS sequence"/>
</dbReference>
<dbReference type="OrthoDB" id="3028716at2759"/>
<evidence type="ECO:0000313" key="2">
    <source>
        <dbReference type="Proteomes" id="UP000812287"/>
    </source>
</evidence>
<sequence>MNYLITQVAICAPSQKPTTFAVLEPLRDAAVDFLHPLVEAWKFMWSVMDFNSCILRDEPLSEWKSWFYAKLYASMRLNIQHARDVFPLLEATIDNAEAPLMTELRGSYIHELMLRMLKCFPCSSFMRVDLLDDLPQLISDLRSYSQGTMRCFNIAEGIVVRLHEFCSHKELVEEEREEIGKSLHNMSRYVMRIRRKSCDPLDLGLRGSKLCVRPDYMGRAC</sequence>
<protein>
    <submittedName>
        <fullName evidence="1">Uncharacterized protein</fullName>
    </submittedName>
</protein>
<reference evidence="1" key="1">
    <citation type="submission" date="2020-11" db="EMBL/GenBank/DDBJ databases">
        <title>Adaptations for nitrogen fixation in a non-lichenized fungal sporocarp promotes dispersal by wood-feeding termites.</title>
        <authorList>
            <consortium name="DOE Joint Genome Institute"/>
            <person name="Koch R.A."/>
            <person name="Yoon G."/>
            <person name="Arayal U."/>
            <person name="Lail K."/>
            <person name="Amirebrahimi M."/>
            <person name="Labutti K."/>
            <person name="Lipzen A."/>
            <person name="Riley R."/>
            <person name="Barry K."/>
            <person name="Henrissat B."/>
            <person name="Grigoriev I.V."/>
            <person name="Herr J.R."/>
            <person name="Aime M.C."/>
        </authorList>
    </citation>
    <scope>NUCLEOTIDE SEQUENCE</scope>
    <source>
        <strain evidence="1">MCA 3950</strain>
    </source>
</reference>
<evidence type="ECO:0000313" key="1">
    <source>
        <dbReference type="EMBL" id="KAG7442037.1"/>
    </source>
</evidence>
<comment type="caution">
    <text evidence="1">The sequence shown here is derived from an EMBL/GenBank/DDBJ whole genome shotgun (WGS) entry which is preliminary data.</text>
</comment>
<accession>A0A9P7VK01</accession>